<dbReference type="EMBL" id="JADJOT010000004">
    <property type="protein sequence ID" value="MBK7953333.1"/>
    <property type="molecule type" value="Genomic_DNA"/>
</dbReference>
<reference evidence="1 2" key="1">
    <citation type="submission" date="2020-10" db="EMBL/GenBank/DDBJ databases">
        <title>Connecting structure to function with the recovery of over 1000 high-quality activated sludge metagenome-assembled genomes encoding full-length rRNA genes using long-read sequencing.</title>
        <authorList>
            <person name="Singleton C.M."/>
            <person name="Petriglieri F."/>
            <person name="Kristensen J.M."/>
            <person name="Kirkegaard R.H."/>
            <person name="Michaelsen T.Y."/>
            <person name="Andersen M.H."/>
            <person name="Karst S.M."/>
            <person name="Dueholm M.S."/>
            <person name="Nielsen P.H."/>
            <person name="Albertsen M."/>
        </authorList>
    </citation>
    <scope>NUCLEOTIDE SEQUENCE [LARGE SCALE GENOMIC DNA]</scope>
    <source>
        <strain evidence="1">Fred_18-Q3-R57-64_BAT3C.720</strain>
    </source>
</reference>
<dbReference type="Proteomes" id="UP000706151">
    <property type="component" value="Unassembled WGS sequence"/>
</dbReference>
<evidence type="ECO:0000313" key="2">
    <source>
        <dbReference type="Proteomes" id="UP000706151"/>
    </source>
</evidence>
<gene>
    <name evidence="1" type="ORF">IPK02_04840</name>
</gene>
<proteinExistence type="predicted"/>
<accession>A0A935T5G4</accession>
<comment type="caution">
    <text evidence="1">The sequence shown here is derived from an EMBL/GenBank/DDBJ whole genome shotgun (WGS) entry which is preliminary data.</text>
</comment>
<evidence type="ECO:0000313" key="1">
    <source>
        <dbReference type="EMBL" id="MBK7953333.1"/>
    </source>
</evidence>
<sequence>MNWRLNGLIYQLFGGEGGILFPTVRLLDYANRTKSLLEDPNPFALLTAVHLFTRRTKGDPVLSRLA</sequence>
<protein>
    <submittedName>
        <fullName evidence="1">Uncharacterized protein</fullName>
    </submittedName>
</protein>
<name>A0A935T5G4_9PROT</name>
<organism evidence="1 2">
    <name type="scientific">Candidatus Accumulibacter affinis</name>
    <dbReference type="NCBI Taxonomy" id="2954384"/>
    <lineage>
        <taxon>Bacteria</taxon>
        <taxon>Pseudomonadati</taxon>
        <taxon>Pseudomonadota</taxon>
        <taxon>Betaproteobacteria</taxon>
        <taxon>Candidatus Accumulibacter</taxon>
    </lineage>
</organism>
<dbReference type="AlphaFoldDB" id="A0A935T5G4"/>